<name>A0AAV5CSV7_ELECO</name>
<dbReference type="Proteomes" id="UP001054889">
    <property type="component" value="Unassembled WGS sequence"/>
</dbReference>
<reference evidence="3" key="2">
    <citation type="submission" date="2021-12" db="EMBL/GenBank/DDBJ databases">
        <title>Resequencing data analysis of finger millet.</title>
        <authorList>
            <person name="Hatakeyama M."/>
            <person name="Aluri S."/>
            <person name="Balachadran M.T."/>
            <person name="Sivarajan S.R."/>
            <person name="Poveda L."/>
            <person name="Shimizu-Inatsugi R."/>
            <person name="Schlapbach R."/>
            <person name="Sreeman S.M."/>
            <person name="Shimizu K.K."/>
        </authorList>
    </citation>
    <scope>NUCLEOTIDE SEQUENCE</scope>
</reference>
<dbReference type="Pfam" id="PF13968">
    <property type="entry name" value="DUF4220"/>
    <property type="match status" value="1"/>
</dbReference>
<dbReference type="InterPro" id="IPR025315">
    <property type="entry name" value="DUF4220"/>
</dbReference>
<evidence type="ECO:0000259" key="2">
    <source>
        <dbReference type="Pfam" id="PF13968"/>
    </source>
</evidence>
<feature type="transmembrane region" description="Helical" evidence="1">
    <location>
        <begin position="9"/>
        <end position="28"/>
    </location>
</feature>
<feature type="transmembrane region" description="Helical" evidence="1">
    <location>
        <begin position="357"/>
        <end position="377"/>
    </location>
</feature>
<proteinExistence type="predicted"/>
<sequence length="596" mass="67970">MSAPTYCDVRLFMSSVLSLFLPVMSYLFSEAKKWTGMTGLSLRAGLILAWMLLVELLRKKVDEIHIQDYSGIIQRGARIVWLGNLIFFNMKNIGRKALRNKAATKDRFYRDREAFICPWQERPAYRSYMTQILQHDEGPHQHHLGGAHDEGGDELLKKCKYIVMGEENFVGEPTADGYEVKNIITPDDIVTVGEVWELAEKDKEVFTSVDKNQQLKRLCLSFALFKLLRRRFERLPVMSNNNRETHDCRNLILKGLYNNGESETTAEALFQVMSDEVTFLSEYYHSVVPVVLASPFFLFVNYFFVPIVVLMLCLMTITICSAGDVTSSFNSIFNRNIESVFIQVVICLVSRAPYSPAAFFSIVDLSITALLLIIFLYEEIWEFLAFLLSNWFTVSLNCNYIAKPYYTHRRSHAFTGAVRGVLWLWSKMRHTELRFKQFSVLSLSWPPKLPLLVLNNAALVPNNSKRSIIEYLVEHDTPLTIGVSALQRNNLSDQLSWACYSGDSVAEVILTWHIATSIVEVKCAPRSKEQAAAAASSMVVAIRLSKYCAYLVAFHPELLPDDNREKAELVLEDHQEGTQGRTWMLGLLLVFTSCTC</sequence>
<evidence type="ECO:0000256" key="1">
    <source>
        <dbReference type="SAM" id="Phobius"/>
    </source>
</evidence>
<feature type="transmembrane region" description="Helical" evidence="1">
    <location>
        <begin position="40"/>
        <end position="57"/>
    </location>
</feature>
<keyword evidence="1" id="KW-0812">Transmembrane</keyword>
<reference evidence="3" key="1">
    <citation type="journal article" date="2018" name="DNA Res.">
        <title>Multiple hybrid de novo genome assembly of finger millet, an orphan allotetraploid crop.</title>
        <authorList>
            <person name="Hatakeyama M."/>
            <person name="Aluri S."/>
            <person name="Balachadran M.T."/>
            <person name="Sivarajan S.R."/>
            <person name="Patrignani A."/>
            <person name="Gruter S."/>
            <person name="Poveda L."/>
            <person name="Shimizu-Inatsugi R."/>
            <person name="Baeten J."/>
            <person name="Francoijs K.J."/>
            <person name="Nataraja K.N."/>
            <person name="Reddy Y.A.N."/>
            <person name="Phadnis S."/>
            <person name="Ravikumar R.L."/>
            <person name="Schlapbach R."/>
            <person name="Sreeman S.M."/>
            <person name="Shimizu K.K."/>
        </authorList>
    </citation>
    <scope>NUCLEOTIDE SEQUENCE</scope>
</reference>
<dbReference type="PANTHER" id="PTHR31325">
    <property type="entry name" value="OS01G0798800 PROTEIN-RELATED"/>
    <property type="match status" value="1"/>
</dbReference>
<dbReference type="AlphaFoldDB" id="A0AAV5CSV7"/>
<feature type="transmembrane region" description="Helical" evidence="1">
    <location>
        <begin position="296"/>
        <end position="319"/>
    </location>
</feature>
<protein>
    <recommendedName>
        <fullName evidence="2">DUF4220 domain-containing protein</fullName>
    </recommendedName>
</protein>
<keyword evidence="1" id="KW-1133">Transmembrane helix</keyword>
<organism evidence="3 4">
    <name type="scientific">Eleusine coracana subsp. coracana</name>
    <dbReference type="NCBI Taxonomy" id="191504"/>
    <lineage>
        <taxon>Eukaryota</taxon>
        <taxon>Viridiplantae</taxon>
        <taxon>Streptophyta</taxon>
        <taxon>Embryophyta</taxon>
        <taxon>Tracheophyta</taxon>
        <taxon>Spermatophyta</taxon>
        <taxon>Magnoliopsida</taxon>
        <taxon>Liliopsida</taxon>
        <taxon>Poales</taxon>
        <taxon>Poaceae</taxon>
        <taxon>PACMAD clade</taxon>
        <taxon>Chloridoideae</taxon>
        <taxon>Cynodonteae</taxon>
        <taxon>Eleusininae</taxon>
        <taxon>Eleusine</taxon>
    </lineage>
</organism>
<dbReference type="EMBL" id="BQKI01000008">
    <property type="protein sequence ID" value="GJN01095.1"/>
    <property type="molecule type" value="Genomic_DNA"/>
</dbReference>
<gene>
    <name evidence="3" type="primary">ga18331</name>
    <name evidence="3" type="ORF">PR202_ga18331</name>
</gene>
<keyword evidence="4" id="KW-1185">Reference proteome</keyword>
<evidence type="ECO:0000313" key="4">
    <source>
        <dbReference type="Proteomes" id="UP001054889"/>
    </source>
</evidence>
<keyword evidence="1" id="KW-0472">Membrane</keyword>
<feature type="domain" description="DUF4220" evidence="2">
    <location>
        <begin position="186"/>
        <end position="441"/>
    </location>
</feature>
<feature type="transmembrane region" description="Helical" evidence="1">
    <location>
        <begin position="383"/>
        <end position="402"/>
    </location>
</feature>
<evidence type="ECO:0000313" key="3">
    <source>
        <dbReference type="EMBL" id="GJN01095.1"/>
    </source>
</evidence>
<accession>A0AAV5CSV7</accession>
<comment type="caution">
    <text evidence="3">The sequence shown here is derived from an EMBL/GenBank/DDBJ whole genome shotgun (WGS) entry which is preliminary data.</text>
</comment>